<keyword evidence="2" id="KW-1185">Reference proteome</keyword>
<name>A0A1G9D9M0_9LACT</name>
<accession>A0A1G9D9M0</accession>
<dbReference type="AlphaFoldDB" id="A0A1G9D9M0"/>
<evidence type="ECO:0008006" key="3">
    <source>
        <dbReference type="Google" id="ProtNLM"/>
    </source>
</evidence>
<evidence type="ECO:0000313" key="2">
    <source>
        <dbReference type="Proteomes" id="UP000199433"/>
    </source>
</evidence>
<dbReference type="EMBL" id="FNFK01000042">
    <property type="protein sequence ID" value="SDK60609.1"/>
    <property type="molecule type" value="Genomic_DNA"/>
</dbReference>
<gene>
    <name evidence="1" type="ORF">SAMN04488098_104213</name>
</gene>
<organism evidence="1 2">
    <name type="scientific">Alkalibacterium thalassium</name>
    <dbReference type="NCBI Taxonomy" id="426701"/>
    <lineage>
        <taxon>Bacteria</taxon>
        <taxon>Bacillati</taxon>
        <taxon>Bacillota</taxon>
        <taxon>Bacilli</taxon>
        <taxon>Lactobacillales</taxon>
        <taxon>Carnobacteriaceae</taxon>
        <taxon>Alkalibacterium</taxon>
    </lineage>
</organism>
<sequence>MYIVIYLLLALTISYYGKRIINLLIDILETLERIEKNHRK</sequence>
<dbReference type="Proteomes" id="UP000199433">
    <property type="component" value="Unassembled WGS sequence"/>
</dbReference>
<protein>
    <recommendedName>
        <fullName evidence="3">YvrJ protein family protein</fullName>
    </recommendedName>
</protein>
<evidence type="ECO:0000313" key="1">
    <source>
        <dbReference type="EMBL" id="SDK60609.1"/>
    </source>
</evidence>
<reference evidence="2" key="1">
    <citation type="submission" date="2016-10" db="EMBL/GenBank/DDBJ databases">
        <authorList>
            <person name="Varghese N."/>
            <person name="Submissions S."/>
        </authorList>
    </citation>
    <scope>NUCLEOTIDE SEQUENCE [LARGE SCALE GENOMIC DNA]</scope>
    <source>
        <strain evidence="2">DSM 19181</strain>
    </source>
</reference>
<proteinExistence type="predicted"/>